<keyword evidence="4" id="KW-1185">Reference proteome</keyword>
<feature type="transmembrane region" description="Helical" evidence="1">
    <location>
        <begin position="227"/>
        <end position="243"/>
    </location>
</feature>
<feature type="transmembrane region" description="Helical" evidence="1">
    <location>
        <begin position="313"/>
        <end position="332"/>
    </location>
</feature>
<keyword evidence="1" id="KW-0472">Membrane</keyword>
<evidence type="ECO:0000313" key="3">
    <source>
        <dbReference type="EMBL" id="MBH9577150.1"/>
    </source>
</evidence>
<reference evidence="3" key="1">
    <citation type="submission" date="2020-12" db="EMBL/GenBank/DDBJ databases">
        <title>The genome sequence of Inhella sp. 1Y17.</title>
        <authorList>
            <person name="Liu Y."/>
        </authorList>
    </citation>
    <scope>NUCLEOTIDE SEQUENCE</scope>
    <source>
        <strain evidence="3">1Y17</strain>
    </source>
</reference>
<dbReference type="EMBL" id="JAEDAK010000005">
    <property type="protein sequence ID" value="MBH9577150.1"/>
    <property type="molecule type" value="Genomic_DNA"/>
</dbReference>
<accession>A0A931J2V9</accession>
<sequence>MDPLSPIPALAILVIAWLTAAFLMRASGGVPDSSRFETIDGLRGFLALLVFIHHASIWYFYVRTGAWRAPPSPLFTHMGEAAVNMFFMITSFLFYGKLLASRGKAVDWLRMYVSRVLRIVPLYLVVLALMTLAVFAATDFELRVGAMALAKDMLHWLLFTFFSTRDLNGLSQTFVITAGVVWSLPFEWFFYFSLPLLAIFAGARTTWLALGVSLALLIVFFTYEKRLIHLAPFLGGIVAAYAVRNANFRKWAKTPGASLGCLLLYSGVLAMWSGSHNLAVTGLLTIAFVHIAAGTNLYGLLSHPISRFLGDMAYGIYLLHGIFLYFVMQWVLGRGAAAGLSALAYWAVIAAMAPMLIMMAFASYKFIERPSMSRVDVWSRRLRWLSRLTIGARLRRVG</sequence>
<proteinExistence type="predicted"/>
<evidence type="ECO:0000313" key="4">
    <source>
        <dbReference type="Proteomes" id="UP000613266"/>
    </source>
</evidence>
<gene>
    <name evidence="3" type="ORF">I7X39_09540</name>
</gene>
<feature type="transmembrane region" description="Helical" evidence="1">
    <location>
        <begin position="116"/>
        <end position="137"/>
    </location>
</feature>
<dbReference type="Pfam" id="PF01757">
    <property type="entry name" value="Acyl_transf_3"/>
    <property type="match status" value="1"/>
</dbReference>
<evidence type="ECO:0000256" key="1">
    <source>
        <dbReference type="SAM" id="Phobius"/>
    </source>
</evidence>
<dbReference type="AlphaFoldDB" id="A0A931J2V9"/>
<keyword evidence="1" id="KW-0812">Transmembrane</keyword>
<feature type="transmembrane region" description="Helical" evidence="1">
    <location>
        <begin position="45"/>
        <end position="62"/>
    </location>
</feature>
<keyword evidence="3" id="KW-0808">Transferase</keyword>
<feature type="transmembrane region" description="Helical" evidence="1">
    <location>
        <begin position="6"/>
        <end position="24"/>
    </location>
</feature>
<keyword evidence="1" id="KW-1133">Transmembrane helix</keyword>
<protein>
    <submittedName>
        <fullName evidence="3">Acyltransferase</fullName>
    </submittedName>
</protein>
<feature type="transmembrane region" description="Helical" evidence="1">
    <location>
        <begin position="74"/>
        <end position="95"/>
    </location>
</feature>
<dbReference type="InterPro" id="IPR050879">
    <property type="entry name" value="Acyltransferase_3"/>
</dbReference>
<feature type="domain" description="Acyltransferase 3" evidence="2">
    <location>
        <begin position="38"/>
        <end position="350"/>
    </location>
</feature>
<feature type="transmembrane region" description="Helical" evidence="1">
    <location>
        <begin position="278"/>
        <end position="301"/>
    </location>
</feature>
<dbReference type="Proteomes" id="UP000613266">
    <property type="component" value="Unassembled WGS sequence"/>
</dbReference>
<organism evidence="3 4">
    <name type="scientific">Inhella proteolytica</name>
    <dbReference type="NCBI Taxonomy" id="2795029"/>
    <lineage>
        <taxon>Bacteria</taxon>
        <taxon>Pseudomonadati</taxon>
        <taxon>Pseudomonadota</taxon>
        <taxon>Betaproteobacteria</taxon>
        <taxon>Burkholderiales</taxon>
        <taxon>Sphaerotilaceae</taxon>
        <taxon>Inhella</taxon>
    </lineage>
</organism>
<dbReference type="InterPro" id="IPR002656">
    <property type="entry name" value="Acyl_transf_3_dom"/>
</dbReference>
<feature type="transmembrane region" description="Helical" evidence="1">
    <location>
        <begin position="344"/>
        <end position="364"/>
    </location>
</feature>
<evidence type="ECO:0000259" key="2">
    <source>
        <dbReference type="Pfam" id="PF01757"/>
    </source>
</evidence>
<dbReference type="RefSeq" id="WP_198110921.1">
    <property type="nucleotide sequence ID" value="NZ_JAEDAK010000005.1"/>
</dbReference>
<comment type="caution">
    <text evidence="3">The sequence shown here is derived from an EMBL/GenBank/DDBJ whole genome shotgun (WGS) entry which is preliminary data.</text>
</comment>
<feature type="transmembrane region" description="Helical" evidence="1">
    <location>
        <begin position="169"/>
        <end position="190"/>
    </location>
</feature>
<feature type="transmembrane region" description="Helical" evidence="1">
    <location>
        <begin position="255"/>
        <end position="272"/>
    </location>
</feature>
<name>A0A931J2V9_9BURK</name>
<feature type="transmembrane region" description="Helical" evidence="1">
    <location>
        <begin position="197"/>
        <end position="221"/>
    </location>
</feature>
<keyword evidence="3" id="KW-0012">Acyltransferase</keyword>
<dbReference type="PANTHER" id="PTHR23028">
    <property type="entry name" value="ACETYLTRANSFERASE"/>
    <property type="match status" value="1"/>
</dbReference>
<dbReference type="GO" id="GO:0016747">
    <property type="term" value="F:acyltransferase activity, transferring groups other than amino-acyl groups"/>
    <property type="evidence" value="ECO:0007669"/>
    <property type="project" value="InterPro"/>
</dbReference>